<evidence type="ECO:0008006" key="3">
    <source>
        <dbReference type="Google" id="ProtNLM"/>
    </source>
</evidence>
<organism evidence="1 2">
    <name type="scientific">Frigidibacter albus</name>
    <dbReference type="NCBI Taxonomy" id="1465486"/>
    <lineage>
        <taxon>Bacteria</taxon>
        <taxon>Pseudomonadati</taxon>
        <taxon>Pseudomonadota</taxon>
        <taxon>Alphaproteobacteria</taxon>
        <taxon>Rhodobacterales</taxon>
        <taxon>Paracoccaceae</taxon>
        <taxon>Frigidibacter</taxon>
    </lineage>
</organism>
<dbReference type="AlphaFoldDB" id="A0A6L8VHU2"/>
<evidence type="ECO:0000313" key="2">
    <source>
        <dbReference type="Proteomes" id="UP000477083"/>
    </source>
</evidence>
<dbReference type="InterPro" id="IPR026002">
    <property type="entry name" value="ATC_hydrolase-like"/>
</dbReference>
<protein>
    <recommendedName>
        <fullName evidence="3">L-2-amino-thiazoline-4-carboxylic acid hydrolase</fullName>
    </recommendedName>
</protein>
<sequence length="230" mass="25132">MTHPYYAARAPQIAAEFRESLRLAAPAFAAAAPRVDLDALWPEIAAQLTDVISVLPWVGGDGGRMTGYFEQNAGVIALGRVLIAQGLPKPTVAQLLQRTFLARLGAMDRGTRAALGQNFMSPASMEQLRRLAEESRQRANPGDFVYTYVEAGQDEAGEPFEFGLNYQECGFCKLCGQTGDTDILPMICGMDEESYALRGVRLTRTQTLAGGASHCNFRYRLMTTDDMPDP</sequence>
<dbReference type="Pfam" id="PF14196">
    <property type="entry name" value="ATC_hydrolase"/>
    <property type="match status" value="1"/>
</dbReference>
<dbReference type="EMBL" id="WWNR01000005">
    <property type="protein sequence ID" value="MZQ89266.1"/>
    <property type="molecule type" value="Genomic_DNA"/>
</dbReference>
<gene>
    <name evidence="1" type="ORF">GS660_09205</name>
</gene>
<dbReference type="RefSeq" id="WP_161345697.1">
    <property type="nucleotide sequence ID" value="NZ_BMGW01000005.1"/>
</dbReference>
<evidence type="ECO:0000313" key="1">
    <source>
        <dbReference type="EMBL" id="MZQ89266.1"/>
    </source>
</evidence>
<dbReference type="OrthoDB" id="9805176at2"/>
<proteinExistence type="predicted"/>
<accession>A0A6L8VHU2</accession>
<keyword evidence="2" id="KW-1185">Reference proteome</keyword>
<comment type="caution">
    <text evidence="1">The sequence shown here is derived from an EMBL/GenBank/DDBJ whole genome shotgun (WGS) entry which is preliminary data.</text>
</comment>
<dbReference type="Proteomes" id="UP000477083">
    <property type="component" value="Unassembled WGS sequence"/>
</dbReference>
<reference evidence="1 2" key="1">
    <citation type="submission" date="2020-01" db="EMBL/GenBank/DDBJ databases">
        <title>Frigidibacter albus SP32T (=CGMCC 1.13995T).</title>
        <authorList>
            <person name="Liao X."/>
        </authorList>
    </citation>
    <scope>NUCLEOTIDE SEQUENCE [LARGE SCALE GENOMIC DNA]</scope>
    <source>
        <strain evidence="1 2">SP32</strain>
    </source>
</reference>
<name>A0A6L8VHU2_9RHOB</name>